<accession>A0A8T3APC6</accession>
<dbReference type="Proteomes" id="UP000829196">
    <property type="component" value="Unassembled WGS sequence"/>
</dbReference>
<dbReference type="Gene3D" id="3.10.10.10">
    <property type="entry name" value="HIV Type 1 Reverse Transcriptase, subunit A, domain 1"/>
    <property type="match status" value="1"/>
</dbReference>
<comment type="caution">
    <text evidence="1">The sequence shown here is derived from an EMBL/GenBank/DDBJ whole genome shotgun (WGS) entry which is preliminary data.</text>
</comment>
<sequence>MDVCHVILGRPWQFDAGVMYNGKANVYSLEWKGRRLRLLPGVRDSPQSASKSNPASVMQIVSRPNLLLSWKESSTLWALVITDVSPSQTSIIPTDITELLEEFQDVCPQELPAVLPPLRNIQHQVDLQPNASLPNLPHYRLNPMEQQFMQGIIEELLSKQLIQTNISPCTVLALLVPKKNNEWRLCVDSRSINKITIKYRFPVQRIDELIEKLDGASVFASTTYEVAITRFEYVPATNGKLPSKLRLVFMNGL</sequence>
<dbReference type="AlphaFoldDB" id="A0A8T3APC6"/>
<dbReference type="EMBL" id="JAGYWB010000015">
    <property type="protein sequence ID" value="KAI0498007.1"/>
    <property type="molecule type" value="Genomic_DNA"/>
</dbReference>
<keyword evidence="2" id="KW-1185">Reference proteome</keyword>
<dbReference type="PANTHER" id="PTHR35046">
    <property type="entry name" value="ZINC KNUCKLE (CCHC-TYPE) FAMILY PROTEIN"/>
    <property type="match status" value="1"/>
</dbReference>
<dbReference type="SUPFAM" id="SSF56672">
    <property type="entry name" value="DNA/RNA polymerases"/>
    <property type="match status" value="1"/>
</dbReference>
<evidence type="ECO:0000313" key="1">
    <source>
        <dbReference type="EMBL" id="KAI0498007.1"/>
    </source>
</evidence>
<protein>
    <submittedName>
        <fullName evidence="1">Uncharacterized protein</fullName>
    </submittedName>
</protein>
<reference evidence="1" key="1">
    <citation type="journal article" date="2022" name="Front. Genet.">
        <title>Chromosome-Scale Assembly of the Dendrobium nobile Genome Provides Insights Into the Molecular Mechanism of the Biosynthesis of the Medicinal Active Ingredient of Dendrobium.</title>
        <authorList>
            <person name="Xu Q."/>
            <person name="Niu S.-C."/>
            <person name="Li K.-L."/>
            <person name="Zheng P.-J."/>
            <person name="Zhang X.-J."/>
            <person name="Jia Y."/>
            <person name="Liu Y."/>
            <person name="Niu Y.-X."/>
            <person name="Yu L.-H."/>
            <person name="Chen D.-F."/>
            <person name="Zhang G.-Q."/>
        </authorList>
    </citation>
    <scope>NUCLEOTIDE SEQUENCE</scope>
    <source>
        <tissue evidence="1">Leaf</tissue>
    </source>
</reference>
<dbReference type="Gene3D" id="3.30.70.270">
    <property type="match status" value="1"/>
</dbReference>
<proteinExistence type="predicted"/>
<organism evidence="1 2">
    <name type="scientific">Dendrobium nobile</name>
    <name type="common">Orchid</name>
    <dbReference type="NCBI Taxonomy" id="94219"/>
    <lineage>
        <taxon>Eukaryota</taxon>
        <taxon>Viridiplantae</taxon>
        <taxon>Streptophyta</taxon>
        <taxon>Embryophyta</taxon>
        <taxon>Tracheophyta</taxon>
        <taxon>Spermatophyta</taxon>
        <taxon>Magnoliopsida</taxon>
        <taxon>Liliopsida</taxon>
        <taxon>Asparagales</taxon>
        <taxon>Orchidaceae</taxon>
        <taxon>Epidendroideae</taxon>
        <taxon>Malaxideae</taxon>
        <taxon>Dendrobiinae</taxon>
        <taxon>Dendrobium</taxon>
    </lineage>
</organism>
<name>A0A8T3APC6_DENNO</name>
<dbReference type="InterPro" id="IPR043128">
    <property type="entry name" value="Rev_trsase/Diguanyl_cyclase"/>
</dbReference>
<gene>
    <name evidence="1" type="ORF">KFK09_021248</name>
</gene>
<evidence type="ECO:0000313" key="2">
    <source>
        <dbReference type="Proteomes" id="UP000829196"/>
    </source>
</evidence>
<dbReference type="PANTHER" id="PTHR35046:SF18">
    <property type="entry name" value="RNA-DIRECTED DNA POLYMERASE"/>
    <property type="match status" value="1"/>
</dbReference>
<dbReference type="InterPro" id="IPR043502">
    <property type="entry name" value="DNA/RNA_pol_sf"/>
</dbReference>
<dbReference type="OrthoDB" id="784867at2759"/>